<keyword evidence="3" id="KW-1185">Reference proteome</keyword>
<name>A0A1I0S6Z1_9BACT</name>
<gene>
    <name evidence="2" type="ORF">SAMN04488122_4200</name>
</gene>
<sequence length="229" mass="25335">MKETILDNPAWGALTSEHAHFAQGTASAKRYPQEVLPFIAVETTNNSSIAALDNRITPGESFFIIGELPVLPEGWTVENELPCAQMLLTGLPAPLTAADAELVSLLGPEDADDMYTLINSIQPGYYKPDTRLLGNYYGIRQEGRLVAMAGERMRMTGFTELSAICTHPDFTGRGYAQKLITRLCHQQGGNGITSFLHVALSNERAIRLYEHMGFAQRRVISFHRVKKQP</sequence>
<dbReference type="Gene3D" id="3.40.630.30">
    <property type="match status" value="1"/>
</dbReference>
<dbReference type="Proteomes" id="UP000199310">
    <property type="component" value="Unassembled WGS sequence"/>
</dbReference>
<dbReference type="EMBL" id="FOJG01000002">
    <property type="protein sequence ID" value="SEW51310.1"/>
    <property type="molecule type" value="Genomic_DNA"/>
</dbReference>
<dbReference type="Pfam" id="PF08445">
    <property type="entry name" value="FR47"/>
    <property type="match status" value="1"/>
</dbReference>
<dbReference type="STRING" id="29529.SAMN04488122_4200"/>
<proteinExistence type="predicted"/>
<dbReference type="PROSITE" id="PS51186">
    <property type="entry name" value="GNAT"/>
    <property type="match status" value="1"/>
</dbReference>
<evidence type="ECO:0000259" key="1">
    <source>
        <dbReference type="PROSITE" id="PS51186"/>
    </source>
</evidence>
<feature type="domain" description="N-acetyltransferase" evidence="1">
    <location>
        <begin position="101"/>
        <end position="229"/>
    </location>
</feature>
<dbReference type="InterPro" id="IPR013653">
    <property type="entry name" value="GCN5-like_dom"/>
</dbReference>
<protein>
    <submittedName>
        <fullName evidence="2">FR47-like protein</fullName>
    </submittedName>
</protein>
<dbReference type="InterPro" id="IPR016181">
    <property type="entry name" value="Acyl_CoA_acyltransferase"/>
</dbReference>
<evidence type="ECO:0000313" key="2">
    <source>
        <dbReference type="EMBL" id="SEW51310.1"/>
    </source>
</evidence>
<dbReference type="AlphaFoldDB" id="A0A1I0S6Z1"/>
<dbReference type="GO" id="GO:0016747">
    <property type="term" value="F:acyltransferase activity, transferring groups other than amino-acyl groups"/>
    <property type="evidence" value="ECO:0007669"/>
    <property type="project" value="InterPro"/>
</dbReference>
<evidence type="ECO:0000313" key="3">
    <source>
        <dbReference type="Proteomes" id="UP000199310"/>
    </source>
</evidence>
<reference evidence="3" key="1">
    <citation type="submission" date="2016-10" db="EMBL/GenBank/DDBJ databases">
        <authorList>
            <person name="Varghese N."/>
            <person name="Submissions S."/>
        </authorList>
    </citation>
    <scope>NUCLEOTIDE SEQUENCE [LARGE SCALE GENOMIC DNA]</scope>
    <source>
        <strain evidence="3">DSM 3695</strain>
    </source>
</reference>
<dbReference type="RefSeq" id="WP_089897702.1">
    <property type="nucleotide sequence ID" value="NZ_FOJG01000002.1"/>
</dbReference>
<dbReference type="OrthoDB" id="9797456at2"/>
<dbReference type="InterPro" id="IPR000182">
    <property type="entry name" value="GNAT_dom"/>
</dbReference>
<organism evidence="2 3">
    <name type="scientific">Chitinophaga arvensicola</name>
    <dbReference type="NCBI Taxonomy" id="29529"/>
    <lineage>
        <taxon>Bacteria</taxon>
        <taxon>Pseudomonadati</taxon>
        <taxon>Bacteroidota</taxon>
        <taxon>Chitinophagia</taxon>
        <taxon>Chitinophagales</taxon>
        <taxon>Chitinophagaceae</taxon>
        <taxon>Chitinophaga</taxon>
    </lineage>
</organism>
<dbReference type="CDD" id="cd04301">
    <property type="entry name" value="NAT_SF"/>
    <property type="match status" value="1"/>
</dbReference>
<accession>A0A1I0S6Z1</accession>
<dbReference type="SUPFAM" id="SSF55729">
    <property type="entry name" value="Acyl-CoA N-acyltransferases (Nat)"/>
    <property type="match status" value="1"/>
</dbReference>